<organism evidence="2">
    <name type="scientific">Salmonella enterica</name>
    <name type="common">Salmonella choleraesuis</name>
    <dbReference type="NCBI Taxonomy" id="28901"/>
    <lineage>
        <taxon>Bacteria</taxon>
        <taxon>Pseudomonadati</taxon>
        <taxon>Pseudomonadota</taxon>
        <taxon>Gammaproteobacteria</taxon>
        <taxon>Enterobacterales</taxon>
        <taxon>Enterobacteriaceae</taxon>
        <taxon>Salmonella</taxon>
    </lineage>
</organism>
<protein>
    <recommendedName>
        <fullName evidence="1">HTH Mu-type domain-containing protein</fullName>
    </recommendedName>
</protein>
<dbReference type="InterPro" id="IPR036388">
    <property type="entry name" value="WH-like_DNA-bd_sf"/>
</dbReference>
<gene>
    <name evidence="2" type="ORF">G9F26_004506</name>
</gene>
<proteinExistence type="predicted"/>
<dbReference type="SUPFAM" id="SSF46955">
    <property type="entry name" value="Putative DNA-binding domain"/>
    <property type="match status" value="1"/>
</dbReference>
<dbReference type="PROSITE" id="PS51702">
    <property type="entry name" value="HTH_MU"/>
    <property type="match status" value="1"/>
</dbReference>
<evidence type="ECO:0000313" key="2">
    <source>
        <dbReference type="EMBL" id="HAF6280281.1"/>
    </source>
</evidence>
<dbReference type="EMBL" id="DAAVPZ010000045">
    <property type="protein sequence ID" value="HAF6280281.1"/>
    <property type="molecule type" value="Genomic_DNA"/>
</dbReference>
<dbReference type="InterPro" id="IPR009061">
    <property type="entry name" value="DNA-bd_dom_put_sf"/>
</dbReference>
<accession>A0A750I2P8</accession>
<name>A0A750I2P8_SALER</name>
<feature type="domain" description="HTH Mu-type" evidence="1">
    <location>
        <begin position="12"/>
        <end position="79"/>
    </location>
</feature>
<dbReference type="GO" id="GO:0003677">
    <property type="term" value="F:DNA binding"/>
    <property type="evidence" value="ECO:0007669"/>
    <property type="project" value="InterPro"/>
</dbReference>
<reference evidence="2" key="2">
    <citation type="submission" date="2020-02" db="EMBL/GenBank/DDBJ databases">
        <authorList>
            <consortium name="NCBI Pathogen Detection Project"/>
        </authorList>
    </citation>
    <scope>NUCLEOTIDE SEQUENCE</scope>
    <source>
        <strain evidence="2">MA.CK_93/00002981</strain>
    </source>
</reference>
<dbReference type="InterPro" id="IPR003314">
    <property type="entry name" value="Mu-type_HTH"/>
</dbReference>
<dbReference type="Gene3D" id="1.10.10.10">
    <property type="entry name" value="Winged helix-like DNA-binding domain superfamily/Winged helix DNA-binding domain"/>
    <property type="match status" value="1"/>
</dbReference>
<sequence>MKGCPVNSSNKEWLTIADLAVMHLPGLNVSSVTLHRRANKEKWKKRKKEGVQGVAYEYHVSSLPPEAQIALGYSDGKSVEPTPHNTTPTITNSVHANQLLDDFNALSQEAKREFLLKASQQAASVHDSGAQALLTIWDGLEPMEKDLLSKLLVRKGSELLAQLLNEENLCLMQLSGEKREAALILAQLVPERVREILSELRASRDMAGAGHRQDVDGQHKGVA</sequence>
<comment type="caution">
    <text evidence="2">The sequence shown here is derived from an EMBL/GenBank/DDBJ whole genome shotgun (WGS) entry which is preliminary data.</text>
</comment>
<dbReference type="AlphaFoldDB" id="A0A750I2P8"/>
<reference evidence="2" key="1">
    <citation type="journal article" date="2018" name="Genome Biol.">
        <title>SKESA: strategic k-mer extension for scrupulous assemblies.</title>
        <authorList>
            <person name="Souvorov A."/>
            <person name="Agarwala R."/>
            <person name="Lipman D.J."/>
        </authorList>
    </citation>
    <scope>NUCLEOTIDE SEQUENCE</scope>
    <source>
        <strain evidence="2">MA.CK_93/00002981</strain>
    </source>
</reference>
<dbReference type="Pfam" id="PF02316">
    <property type="entry name" value="HTH_Tnp_Mu_1"/>
    <property type="match status" value="1"/>
</dbReference>
<evidence type="ECO:0000259" key="1">
    <source>
        <dbReference type="PROSITE" id="PS51702"/>
    </source>
</evidence>